<dbReference type="GO" id="GO:0016020">
    <property type="term" value="C:membrane"/>
    <property type="evidence" value="ECO:0007669"/>
    <property type="project" value="TreeGrafter"/>
</dbReference>
<organism evidence="3 4">
    <name type="scientific">Methylobacterium currus</name>
    <dbReference type="NCBI Taxonomy" id="2051553"/>
    <lineage>
        <taxon>Bacteria</taxon>
        <taxon>Pseudomonadati</taxon>
        <taxon>Pseudomonadota</taxon>
        <taxon>Alphaproteobacteria</taxon>
        <taxon>Hyphomicrobiales</taxon>
        <taxon>Methylobacteriaceae</taxon>
        <taxon>Methylobacterium</taxon>
    </lineage>
</organism>
<dbReference type="Gene3D" id="3.40.50.1820">
    <property type="entry name" value="alpha/beta hydrolase"/>
    <property type="match status" value="1"/>
</dbReference>
<keyword evidence="4" id="KW-1185">Reference proteome</keyword>
<dbReference type="EMBL" id="CP028844">
    <property type="protein sequence ID" value="AWB25749.1"/>
    <property type="molecule type" value="Genomic_DNA"/>
</dbReference>
<dbReference type="InterPro" id="IPR050266">
    <property type="entry name" value="AB_hydrolase_sf"/>
</dbReference>
<evidence type="ECO:0000313" key="4">
    <source>
        <dbReference type="Proteomes" id="UP000244755"/>
    </source>
</evidence>
<dbReference type="SUPFAM" id="SSF53474">
    <property type="entry name" value="alpha/beta-Hydrolases"/>
    <property type="match status" value="1"/>
</dbReference>
<gene>
    <name evidence="3" type="ORF">DA075_33490</name>
</gene>
<protein>
    <submittedName>
        <fullName evidence="3">Alpha/beta hydrolase</fullName>
    </submittedName>
</protein>
<accession>A0A2R4WW26</accession>
<evidence type="ECO:0000259" key="2">
    <source>
        <dbReference type="Pfam" id="PF12697"/>
    </source>
</evidence>
<reference evidence="3 4" key="1">
    <citation type="submission" date="2018-04" db="EMBL/GenBank/DDBJ databases">
        <title>Methylobacterium sp. PR1016A genome.</title>
        <authorList>
            <person name="Park W."/>
        </authorList>
    </citation>
    <scope>NUCLEOTIDE SEQUENCE [LARGE SCALE GENOMIC DNA]</scope>
    <source>
        <strain evidence="3 4">PR1016A</strain>
    </source>
</reference>
<proteinExistence type="predicted"/>
<sequence length="435" mass="47346">MPVEKRCNRRREKTVSKPKGCGQAKPTARLCLTSARFCLRQCDLFQRCDTAFVIGSSGIRRRKAARGAAEQTDTKARLQRLEMLSSHLRRETCRASRCCDAAKLDGAPQHHHPYEPIQCHCEMLLRSEPSYIGIIGRPVNKYPPPRDRAWSGAMASRTIRTRGADLLIDDAGQTEPALVLLHYWGGSARTWDAVISHLPITGRKVVINQRGWGGSRALDGRYDLDALSDDIVDTVTALGIRQYIVVGHSMGGKVAQLLAGRRPLGLAGMVLVAPAPPTPMQVPPAVRAGMLASYQSRGGVLEALQVLSGSALDDACREQVIRDTLSGDAGAKRYWPDHGMTVDITAALTGLEVPVEIVLAEHDQVERGAILKPIFAEHLPSATITTISGIGHLVPLEAPGEIASSCERMIDRVRLIRRVDLDAFIDAMPASREAS</sequence>
<keyword evidence="1 3" id="KW-0378">Hydrolase</keyword>
<evidence type="ECO:0000313" key="3">
    <source>
        <dbReference type="EMBL" id="AWB25749.1"/>
    </source>
</evidence>
<dbReference type="AlphaFoldDB" id="A0A2R4WW26"/>
<dbReference type="Proteomes" id="UP000244755">
    <property type="component" value="Chromosome 2"/>
</dbReference>
<dbReference type="KEGG" id="mee:DA075_33490"/>
<evidence type="ECO:0000256" key="1">
    <source>
        <dbReference type="ARBA" id="ARBA00022801"/>
    </source>
</evidence>
<dbReference type="InterPro" id="IPR000073">
    <property type="entry name" value="AB_hydrolase_1"/>
</dbReference>
<dbReference type="GO" id="GO:0016787">
    <property type="term" value="F:hydrolase activity"/>
    <property type="evidence" value="ECO:0007669"/>
    <property type="project" value="UniProtKB-KW"/>
</dbReference>
<dbReference type="PANTHER" id="PTHR43798:SF31">
    <property type="entry name" value="AB HYDROLASE SUPERFAMILY PROTEIN YCLE"/>
    <property type="match status" value="1"/>
</dbReference>
<dbReference type="InterPro" id="IPR029058">
    <property type="entry name" value="AB_hydrolase_fold"/>
</dbReference>
<dbReference type="PANTHER" id="PTHR43798">
    <property type="entry name" value="MONOACYLGLYCEROL LIPASE"/>
    <property type="match status" value="1"/>
</dbReference>
<dbReference type="Pfam" id="PF12697">
    <property type="entry name" value="Abhydrolase_6"/>
    <property type="match status" value="1"/>
</dbReference>
<feature type="domain" description="AB hydrolase-1" evidence="2">
    <location>
        <begin position="178"/>
        <end position="403"/>
    </location>
</feature>
<name>A0A2R4WW26_9HYPH</name>